<dbReference type="EMBL" id="VCYH01000010">
    <property type="protein sequence ID" value="MDN7025771.1"/>
    <property type="molecule type" value="Genomic_DNA"/>
</dbReference>
<name>A0ABT8MD04_9EURY</name>
<reference evidence="1" key="1">
    <citation type="submission" date="2019-05" db="EMBL/GenBank/DDBJ databases">
        <title>Methanoculleus sp. FWC-SCC1, a methanogenic archaeon isolated from deep marine cold seep.</title>
        <authorList>
            <person name="Chen Y.-W."/>
            <person name="Chen S.-C."/>
            <person name="Teng N.-H."/>
            <person name="Lai M.-C."/>
        </authorList>
    </citation>
    <scope>NUCLEOTIDE SEQUENCE</scope>
    <source>
        <strain evidence="1">FWC-SCC1</strain>
    </source>
</reference>
<dbReference type="RefSeq" id="WP_301664962.1">
    <property type="nucleotide sequence ID" value="NZ_VCYH01000010.1"/>
</dbReference>
<keyword evidence="2" id="KW-1185">Reference proteome</keyword>
<comment type="caution">
    <text evidence="1">The sequence shown here is derived from an EMBL/GenBank/DDBJ whole genome shotgun (WGS) entry which is preliminary data.</text>
</comment>
<evidence type="ECO:0000313" key="2">
    <source>
        <dbReference type="Proteomes" id="UP001168338"/>
    </source>
</evidence>
<sequence>MPPCRNLFDCERRIRGSDHEIACIFADEWTLLKGGITQGYIFGVGFTDEEFSLMRRGILTHNHTGPYTNSFSLGDVTKAVEADLREIRVAGQRFTFSMKPGAAGWPAPEAIRERYHAIENDCRFYLEFRIRFLEVGRREGVPEGDDARFFNHLIWERLSREMGLCYSREEWPG</sequence>
<organism evidence="1 2">
    <name type="scientific">Methanoculleus frigidifontis</name>
    <dbReference type="NCBI Taxonomy" id="2584085"/>
    <lineage>
        <taxon>Archaea</taxon>
        <taxon>Methanobacteriati</taxon>
        <taxon>Methanobacteriota</taxon>
        <taxon>Stenosarchaea group</taxon>
        <taxon>Methanomicrobia</taxon>
        <taxon>Methanomicrobiales</taxon>
        <taxon>Methanomicrobiaceae</taxon>
        <taxon>Methanoculleus</taxon>
    </lineage>
</organism>
<evidence type="ECO:0000313" key="1">
    <source>
        <dbReference type="EMBL" id="MDN7025771.1"/>
    </source>
</evidence>
<proteinExistence type="predicted"/>
<dbReference type="Proteomes" id="UP001168338">
    <property type="component" value="Unassembled WGS sequence"/>
</dbReference>
<accession>A0ABT8MD04</accession>
<gene>
    <name evidence="1" type="ORF">FGU65_12925</name>
</gene>
<protein>
    <submittedName>
        <fullName evidence="1">Uncharacterized protein</fullName>
    </submittedName>
</protein>